<protein>
    <recommendedName>
        <fullName evidence="10 11">UDP-N-acetylmuramoyl-tripeptide--D-alanyl-D-alanine ligase</fullName>
        <ecNumber evidence="10 11">6.3.2.10</ecNumber>
    </recommendedName>
    <alternativeName>
        <fullName evidence="10">D-alanyl-D-alanine-adding enzyme</fullName>
    </alternativeName>
</protein>
<reference evidence="15 16" key="1">
    <citation type="submission" date="2011-11" db="EMBL/GenBank/DDBJ databases">
        <title>The Genome Sequence of Dialister succinatiphilus YIT 11850.</title>
        <authorList>
            <consortium name="The Broad Institute Genome Sequencing Platform"/>
            <person name="Earl A."/>
            <person name="Ward D."/>
            <person name="Feldgarden M."/>
            <person name="Gevers D."/>
            <person name="Morotomi M."/>
            <person name="Young S.K."/>
            <person name="Zeng Q."/>
            <person name="Gargeya S."/>
            <person name="Fitzgerald M."/>
            <person name="Haas B."/>
            <person name="Abouelleil A."/>
            <person name="Alvarado L."/>
            <person name="Arachchi H.M."/>
            <person name="Berlin A."/>
            <person name="Brown A."/>
            <person name="Chapman S.B."/>
            <person name="Dunbar C."/>
            <person name="Gearin G."/>
            <person name="Goldberg J."/>
            <person name="Griggs A."/>
            <person name="Gujja S."/>
            <person name="Heiman D."/>
            <person name="Howarth C."/>
            <person name="Lui A."/>
            <person name="MacDonald P.J.P."/>
            <person name="Montmayeur A."/>
            <person name="Murphy C."/>
            <person name="Neiman D."/>
            <person name="Pearson M."/>
            <person name="Priest M."/>
            <person name="Roberts A."/>
            <person name="Saif S."/>
            <person name="Shea T."/>
            <person name="Sisk P."/>
            <person name="Stolte C."/>
            <person name="Sykes S."/>
            <person name="Wortman J."/>
            <person name="Nusbaum C."/>
            <person name="Birren B."/>
        </authorList>
    </citation>
    <scope>NUCLEOTIDE SEQUENCE [LARGE SCALE GENOMIC DNA]</scope>
    <source>
        <strain evidence="15 16">YIT 11850</strain>
    </source>
</reference>
<dbReference type="EC" id="6.3.2.10" evidence="10 11"/>
<name>H1CZ44_9FIRM</name>
<dbReference type="Gene3D" id="3.40.1390.10">
    <property type="entry name" value="MurE/MurF, N-terminal domain"/>
    <property type="match status" value="1"/>
</dbReference>
<dbReference type="HAMAP" id="MF_02019">
    <property type="entry name" value="MurF"/>
    <property type="match status" value="1"/>
</dbReference>
<keyword evidence="6 10" id="KW-0133">Cell shape</keyword>
<dbReference type="RefSeq" id="WP_008859136.1">
    <property type="nucleotide sequence ID" value="NZ_JH591187.1"/>
</dbReference>
<evidence type="ECO:0000259" key="13">
    <source>
        <dbReference type="Pfam" id="PF02875"/>
    </source>
</evidence>
<dbReference type="EMBL" id="ADLT01000015">
    <property type="protein sequence ID" value="EHO63615.1"/>
    <property type="molecule type" value="Genomic_DNA"/>
</dbReference>
<dbReference type="GO" id="GO:0047480">
    <property type="term" value="F:UDP-N-acetylmuramoyl-tripeptide-D-alanyl-D-alanine ligase activity"/>
    <property type="evidence" value="ECO:0007669"/>
    <property type="project" value="UniProtKB-UniRule"/>
</dbReference>
<dbReference type="Pfam" id="PF08245">
    <property type="entry name" value="Mur_ligase_M"/>
    <property type="match status" value="1"/>
</dbReference>
<dbReference type="GO" id="GO:0008766">
    <property type="term" value="F:UDP-N-acetylmuramoylalanyl-D-glutamyl-2,6-diaminopimelate-D-alanyl-D-alanine ligase activity"/>
    <property type="evidence" value="ECO:0007669"/>
    <property type="project" value="RHEA"/>
</dbReference>
<dbReference type="InterPro" id="IPR036615">
    <property type="entry name" value="Mur_ligase_C_dom_sf"/>
</dbReference>
<evidence type="ECO:0000313" key="16">
    <source>
        <dbReference type="Proteomes" id="UP000003277"/>
    </source>
</evidence>
<dbReference type="HOGENOM" id="CLU_031507_1_1_9"/>
<evidence type="ECO:0000256" key="8">
    <source>
        <dbReference type="ARBA" id="ARBA00023306"/>
    </source>
</evidence>
<dbReference type="InterPro" id="IPR035911">
    <property type="entry name" value="MurE/MurF_N"/>
</dbReference>
<evidence type="ECO:0000256" key="3">
    <source>
        <dbReference type="ARBA" id="ARBA00022618"/>
    </source>
</evidence>
<keyword evidence="9 10" id="KW-0961">Cell wall biogenesis/degradation</keyword>
<dbReference type="InterPro" id="IPR051046">
    <property type="entry name" value="MurCDEF_CellWall_CoF430Synth"/>
</dbReference>
<organism evidence="15 16">
    <name type="scientific">Dialister succinatiphilus YIT 11850</name>
    <dbReference type="NCBI Taxonomy" id="742743"/>
    <lineage>
        <taxon>Bacteria</taxon>
        <taxon>Bacillati</taxon>
        <taxon>Bacillota</taxon>
        <taxon>Negativicutes</taxon>
        <taxon>Veillonellales</taxon>
        <taxon>Veillonellaceae</taxon>
        <taxon>Dialister</taxon>
    </lineage>
</organism>
<dbReference type="InterPro" id="IPR004101">
    <property type="entry name" value="Mur_ligase_C"/>
</dbReference>
<sequence length="459" mass="49588">MASFTLEEIEKATGASLLQKGEDAFVEGVSTDTRTISRGELFIALIGENFNGHEFLKRAVLSGASAVMISDASYGKDIDAHVSVFLVKDTKKGLEDLAHFHRMRFQVPVIGVTGSNGKTTTKDMITSILRTRFHVTATEKNFNNEIGLSMTLLSMTAETEVCVVEMGMRGFGQIAELCAIASPTMGVVTNVGTSHIGILGSQDNIAKAKKELIDALPADGTAILNGDDERVSVMGKGFAGRIVRYGMNGRYTVRGSDVRFEEEDTRYTCTCFDEAFKVKLHLLGIHNVYDALAATAAARVLGVDTGKIQKALGEFRPADQRQSVVNIGGITVLDDSYNANPLSMEMAFRSAKQIAGNHYFLVLGDMGELGRFEEKLHYETGVKAGKIGFDGLITVGPLSRFLAKGAEEAGMKTVMTCDTCEEAAEKLMKMAAPGDVVLVKGSHYMHMERIPAVLRGEKA</sequence>
<feature type="domain" description="Mur ligase N-terminal catalytic" evidence="12">
    <location>
        <begin position="26"/>
        <end position="98"/>
    </location>
</feature>
<proteinExistence type="inferred from homology"/>
<keyword evidence="4 10" id="KW-0547">Nucleotide-binding</keyword>
<dbReference type="UniPathway" id="UPA00219"/>
<evidence type="ECO:0000256" key="2">
    <source>
        <dbReference type="ARBA" id="ARBA00022598"/>
    </source>
</evidence>
<keyword evidence="5 10" id="KW-0067">ATP-binding</keyword>
<accession>H1CZ44</accession>
<dbReference type="GO" id="GO:0005524">
    <property type="term" value="F:ATP binding"/>
    <property type="evidence" value="ECO:0007669"/>
    <property type="project" value="UniProtKB-UniRule"/>
</dbReference>
<dbReference type="InterPro" id="IPR005863">
    <property type="entry name" value="UDP-N-AcMur_synth"/>
</dbReference>
<comment type="caution">
    <text evidence="15">The sequence shown here is derived from an EMBL/GenBank/DDBJ whole genome shotgun (WGS) entry which is preliminary data.</text>
</comment>
<evidence type="ECO:0000256" key="1">
    <source>
        <dbReference type="ARBA" id="ARBA00022490"/>
    </source>
</evidence>
<dbReference type="Pfam" id="PF01225">
    <property type="entry name" value="Mur_ligase"/>
    <property type="match status" value="1"/>
</dbReference>
<dbReference type="GO" id="GO:0009252">
    <property type="term" value="P:peptidoglycan biosynthetic process"/>
    <property type="evidence" value="ECO:0007669"/>
    <property type="project" value="UniProtKB-UniRule"/>
</dbReference>
<evidence type="ECO:0000256" key="9">
    <source>
        <dbReference type="ARBA" id="ARBA00023316"/>
    </source>
</evidence>
<dbReference type="SUPFAM" id="SSF53244">
    <property type="entry name" value="MurD-like peptide ligases, peptide-binding domain"/>
    <property type="match status" value="1"/>
</dbReference>
<dbReference type="Proteomes" id="UP000003277">
    <property type="component" value="Unassembled WGS sequence"/>
</dbReference>
<dbReference type="Gene3D" id="3.90.190.20">
    <property type="entry name" value="Mur ligase, C-terminal domain"/>
    <property type="match status" value="1"/>
</dbReference>
<dbReference type="GO" id="GO:0008360">
    <property type="term" value="P:regulation of cell shape"/>
    <property type="evidence" value="ECO:0007669"/>
    <property type="project" value="UniProtKB-KW"/>
</dbReference>
<dbReference type="PANTHER" id="PTHR43024:SF1">
    <property type="entry name" value="UDP-N-ACETYLMURAMOYL-TRIPEPTIDE--D-ALANYL-D-ALANINE LIGASE"/>
    <property type="match status" value="1"/>
</dbReference>
<evidence type="ECO:0000259" key="14">
    <source>
        <dbReference type="Pfam" id="PF08245"/>
    </source>
</evidence>
<dbReference type="SUPFAM" id="SSF63418">
    <property type="entry name" value="MurE/MurF N-terminal domain"/>
    <property type="match status" value="1"/>
</dbReference>
<dbReference type="AlphaFoldDB" id="H1CZ44"/>
<dbReference type="STRING" id="742743.HMPREF9453_00632"/>
<keyword evidence="8 10" id="KW-0131">Cell cycle</keyword>
<dbReference type="InterPro" id="IPR000713">
    <property type="entry name" value="Mur_ligase_N"/>
</dbReference>
<evidence type="ECO:0000256" key="11">
    <source>
        <dbReference type="RuleBase" id="RU004136"/>
    </source>
</evidence>
<gene>
    <name evidence="10" type="primary">murF</name>
    <name evidence="15" type="ORF">HMPREF9453_00632</name>
</gene>
<evidence type="ECO:0000259" key="12">
    <source>
        <dbReference type="Pfam" id="PF01225"/>
    </source>
</evidence>
<evidence type="ECO:0000313" key="15">
    <source>
        <dbReference type="EMBL" id="EHO63615.1"/>
    </source>
</evidence>
<evidence type="ECO:0000256" key="4">
    <source>
        <dbReference type="ARBA" id="ARBA00022741"/>
    </source>
</evidence>
<dbReference type="InterPro" id="IPR013221">
    <property type="entry name" value="Mur_ligase_cen"/>
</dbReference>
<evidence type="ECO:0000256" key="6">
    <source>
        <dbReference type="ARBA" id="ARBA00022960"/>
    </source>
</evidence>
<keyword evidence="16" id="KW-1185">Reference proteome</keyword>
<comment type="catalytic activity">
    <reaction evidence="10 11">
        <text>D-alanyl-D-alanine + UDP-N-acetyl-alpha-D-muramoyl-L-alanyl-gamma-D-glutamyl-meso-2,6-diaminopimelate + ATP = UDP-N-acetyl-alpha-D-muramoyl-L-alanyl-gamma-D-glutamyl-meso-2,6-diaminopimeloyl-D-alanyl-D-alanine + ADP + phosphate + H(+)</text>
        <dbReference type="Rhea" id="RHEA:28374"/>
        <dbReference type="ChEBI" id="CHEBI:15378"/>
        <dbReference type="ChEBI" id="CHEBI:30616"/>
        <dbReference type="ChEBI" id="CHEBI:43474"/>
        <dbReference type="ChEBI" id="CHEBI:57822"/>
        <dbReference type="ChEBI" id="CHEBI:61386"/>
        <dbReference type="ChEBI" id="CHEBI:83905"/>
        <dbReference type="ChEBI" id="CHEBI:456216"/>
        <dbReference type="EC" id="6.3.2.10"/>
    </reaction>
</comment>
<evidence type="ECO:0000256" key="7">
    <source>
        <dbReference type="ARBA" id="ARBA00022984"/>
    </source>
</evidence>
<dbReference type="NCBIfam" id="TIGR01143">
    <property type="entry name" value="murF"/>
    <property type="match status" value="1"/>
</dbReference>
<feature type="domain" description="Mur ligase central" evidence="14">
    <location>
        <begin position="112"/>
        <end position="298"/>
    </location>
</feature>
<comment type="pathway">
    <text evidence="10 11">Cell wall biogenesis; peptidoglycan biosynthesis.</text>
</comment>
<feature type="domain" description="Mur ligase C-terminal" evidence="13">
    <location>
        <begin position="322"/>
        <end position="442"/>
    </location>
</feature>
<comment type="subcellular location">
    <subcellularLocation>
        <location evidence="10 11">Cytoplasm</location>
    </subcellularLocation>
</comment>
<dbReference type="PATRIC" id="fig|742743.3.peg.643"/>
<dbReference type="Gene3D" id="3.40.1190.10">
    <property type="entry name" value="Mur-like, catalytic domain"/>
    <property type="match status" value="1"/>
</dbReference>
<keyword evidence="1 10" id="KW-0963">Cytoplasm</keyword>
<keyword evidence="3 10" id="KW-0132">Cell division</keyword>
<dbReference type="GO" id="GO:0051301">
    <property type="term" value="P:cell division"/>
    <property type="evidence" value="ECO:0007669"/>
    <property type="project" value="UniProtKB-KW"/>
</dbReference>
<evidence type="ECO:0000256" key="5">
    <source>
        <dbReference type="ARBA" id="ARBA00022840"/>
    </source>
</evidence>
<dbReference type="eggNOG" id="COG0770">
    <property type="taxonomic scope" value="Bacteria"/>
</dbReference>
<dbReference type="OrthoDB" id="9801978at2"/>
<keyword evidence="7 10" id="KW-0573">Peptidoglycan synthesis</keyword>
<comment type="function">
    <text evidence="10 11">Involved in cell wall formation. Catalyzes the final step in the synthesis of UDP-N-acetylmuramoyl-pentapeptide, the precursor of murein.</text>
</comment>
<keyword evidence="2 10" id="KW-0436">Ligase</keyword>
<dbReference type="GO" id="GO:0071555">
    <property type="term" value="P:cell wall organization"/>
    <property type="evidence" value="ECO:0007669"/>
    <property type="project" value="UniProtKB-KW"/>
</dbReference>
<evidence type="ECO:0000256" key="10">
    <source>
        <dbReference type="HAMAP-Rule" id="MF_02019"/>
    </source>
</evidence>
<dbReference type="Pfam" id="PF02875">
    <property type="entry name" value="Mur_ligase_C"/>
    <property type="match status" value="1"/>
</dbReference>
<dbReference type="GO" id="GO:0005737">
    <property type="term" value="C:cytoplasm"/>
    <property type="evidence" value="ECO:0007669"/>
    <property type="project" value="UniProtKB-SubCell"/>
</dbReference>
<dbReference type="PANTHER" id="PTHR43024">
    <property type="entry name" value="UDP-N-ACETYLMURAMOYL-TRIPEPTIDE--D-ALANYL-D-ALANINE LIGASE"/>
    <property type="match status" value="1"/>
</dbReference>
<dbReference type="InterPro" id="IPR036565">
    <property type="entry name" value="Mur-like_cat_sf"/>
</dbReference>
<feature type="binding site" evidence="10">
    <location>
        <begin position="114"/>
        <end position="120"/>
    </location>
    <ligand>
        <name>ATP</name>
        <dbReference type="ChEBI" id="CHEBI:30616"/>
    </ligand>
</feature>
<comment type="similarity">
    <text evidence="10">Belongs to the MurCDEF family. MurF subfamily.</text>
</comment>
<dbReference type="SUPFAM" id="SSF53623">
    <property type="entry name" value="MurD-like peptide ligases, catalytic domain"/>
    <property type="match status" value="1"/>
</dbReference>